<protein>
    <submittedName>
        <fullName evidence="1">Enediyne biosynthesis protein</fullName>
    </submittedName>
</protein>
<reference evidence="1 2" key="1">
    <citation type="submission" date="2021-01" db="EMBL/GenBank/DDBJ databases">
        <title>Whole genome shotgun sequence of Asanoa siamensis NBRC 107932.</title>
        <authorList>
            <person name="Komaki H."/>
            <person name="Tamura T."/>
        </authorList>
    </citation>
    <scope>NUCLEOTIDE SEQUENCE [LARGE SCALE GENOMIC DNA]</scope>
    <source>
        <strain evidence="1 2">NBRC 107932</strain>
    </source>
</reference>
<dbReference type="EMBL" id="BONE01000009">
    <property type="protein sequence ID" value="GIF72125.1"/>
    <property type="molecule type" value="Genomic_DNA"/>
</dbReference>
<gene>
    <name evidence="1" type="ORF">Asi02nite_16430</name>
</gene>
<evidence type="ECO:0000313" key="1">
    <source>
        <dbReference type="EMBL" id="GIF72125.1"/>
    </source>
</evidence>
<evidence type="ECO:0000313" key="2">
    <source>
        <dbReference type="Proteomes" id="UP000604117"/>
    </source>
</evidence>
<dbReference type="Proteomes" id="UP000604117">
    <property type="component" value="Unassembled WGS sequence"/>
</dbReference>
<keyword evidence="2" id="KW-1185">Reference proteome</keyword>
<proteinExistence type="predicted"/>
<sequence>MLTPGVAATRMDVRGFHVKSAEGRERLETVGRTFLAGYAYAAEAKHPTDAEEPLERVPMGFRGFAYEGAAMALAVRDGLPLGGGRHVERFLAGRAADHVYMVYVGVGWAMARLPKFRWSTLYAPDPLLRWLVLDGFGFHQAYFATDRYVHDQHRDPAFPWPHDGRSYANNAIDQGIGRASWFVAGADPRVAAALIGKFAADRQPDLWAGVGLAACYAGGATGDELRRLWEAAGAHQPELMQGAAFAAAARVKANLVQPHNELASELLCGMSAASAAKVTDEARIDLPPDGDLPAFAVWRGRIADAFVAHRG</sequence>
<dbReference type="Pfam" id="PF08012">
    <property type="entry name" value="DUF1702"/>
    <property type="match status" value="1"/>
</dbReference>
<accession>A0ABQ4CLH0</accession>
<dbReference type="InterPro" id="IPR012964">
    <property type="entry name" value="DUF1702"/>
</dbReference>
<organism evidence="1 2">
    <name type="scientific">Asanoa siamensis</name>
    <dbReference type="NCBI Taxonomy" id="926357"/>
    <lineage>
        <taxon>Bacteria</taxon>
        <taxon>Bacillati</taxon>
        <taxon>Actinomycetota</taxon>
        <taxon>Actinomycetes</taxon>
        <taxon>Micromonosporales</taxon>
        <taxon>Micromonosporaceae</taxon>
        <taxon>Asanoa</taxon>
    </lineage>
</organism>
<comment type="caution">
    <text evidence="1">The sequence shown here is derived from an EMBL/GenBank/DDBJ whole genome shotgun (WGS) entry which is preliminary data.</text>
</comment>
<name>A0ABQ4CLH0_9ACTN</name>